<reference evidence="1 2" key="1">
    <citation type="submission" date="2017-06" db="EMBL/GenBank/DDBJ databases">
        <authorList>
            <person name="Kim H.J."/>
            <person name="Triplett B.A."/>
        </authorList>
    </citation>
    <scope>NUCLEOTIDE SEQUENCE [LARGE SCALE GENOMIC DNA]</scope>
    <source>
        <strain evidence="1 2">DSM 11445</strain>
    </source>
</reference>
<dbReference type="RefSeq" id="WP_089277233.1">
    <property type="nucleotide sequence ID" value="NZ_FZON01000010.1"/>
</dbReference>
<dbReference type="EMBL" id="FZON01000010">
    <property type="protein sequence ID" value="SNS30458.1"/>
    <property type="molecule type" value="Genomic_DNA"/>
</dbReference>
<evidence type="ECO:0000313" key="2">
    <source>
        <dbReference type="Proteomes" id="UP000198440"/>
    </source>
</evidence>
<dbReference type="OrthoDB" id="8222794at2"/>
<evidence type="ECO:0000313" key="1">
    <source>
        <dbReference type="EMBL" id="SNS30458.1"/>
    </source>
</evidence>
<gene>
    <name evidence="1" type="ORF">SAMN04488078_101073</name>
</gene>
<protein>
    <submittedName>
        <fullName evidence="1">Uncharacterized protein</fullName>
    </submittedName>
</protein>
<dbReference type="Proteomes" id="UP000198440">
    <property type="component" value="Unassembled WGS sequence"/>
</dbReference>
<proteinExistence type="predicted"/>
<name>A0A239DF10_9RHOB</name>
<dbReference type="AlphaFoldDB" id="A0A239DF10"/>
<accession>A0A239DF10</accession>
<organism evidence="1 2">
    <name type="scientific">Antarctobacter heliothermus</name>
    <dbReference type="NCBI Taxonomy" id="74033"/>
    <lineage>
        <taxon>Bacteria</taxon>
        <taxon>Pseudomonadati</taxon>
        <taxon>Pseudomonadota</taxon>
        <taxon>Alphaproteobacteria</taxon>
        <taxon>Rhodobacterales</taxon>
        <taxon>Roseobacteraceae</taxon>
        <taxon>Antarctobacter</taxon>
    </lineage>
</organism>
<sequence>MPKISKAFFYLTELPSRWGRSLSEIGGWALAGRLNLMVPISPVKYGDQTLTGIVHVPAEDVARLFQPDNPAHYACAVLRFIPGDALAPIHVTEPSGGIELRLGDLLLDAEEISEFEQVNDLLSIGRRKAQIKAGQGRPAVYEWEDMLVDVVIDLVAKGLPPRQEDFVQLILDWFTENSADGKVPDVSTARKRCARIWWRLQDRL</sequence>